<keyword evidence="2" id="KW-1185">Reference proteome</keyword>
<evidence type="ECO:0000313" key="2">
    <source>
        <dbReference type="Proteomes" id="UP000265955"/>
    </source>
</evidence>
<evidence type="ECO:0008006" key="3">
    <source>
        <dbReference type="Google" id="ProtNLM"/>
    </source>
</evidence>
<dbReference type="AlphaFoldDB" id="A0A3A3G3L6"/>
<comment type="caution">
    <text evidence="1">The sequence shown here is derived from an EMBL/GenBank/DDBJ whole genome shotgun (WGS) entry which is preliminary data.</text>
</comment>
<organism evidence="1 2">
    <name type="scientific">Noviherbaspirillum saxi</name>
    <dbReference type="NCBI Taxonomy" id="2320863"/>
    <lineage>
        <taxon>Bacteria</taxon>
        <taxon>Pseudomonadati</taxon>
        <taxon>Pseudomonadota</taxon>
        <taxon>Betaproteobacteria</taxon>
        <taxon>Burkholderiales</taxon>
        <taxon>Oxalobacteraceae</taxon>
        <taxon>Noviherbaspirillum</taxon>
    </lineage>
</organism>
<evidence type="ECO:0000313" key="1">
    <source>
        <dbReference type="EMBL" id="RJF92663.1"/>
    </source>
</evidence>
<dbReference type="OrthoDB" id="196110at2"/>
<name>A0A3A3G3L6_9BURK</name>
<gene>
    <name evidence="1" type="ORF">D3871_29215</name>
</gene>
<dbReference type="EMBL" id="QYUO01000003">
    <property type="protein sequence ID" value="RJF92663.1"/>
    <property type="molecule type" value="Genomic_DNA"/>
</dbReference>
<accession>A0A3A3G3L6</accession>
<dbReference type="Proteomes" id="UP000265955">
    <property type="component" value="Unassembled WGS sequence"/>
</dbReference>
<protein>
    <recommendedName>
        <fullName evidence="3">DUF4157 domain-containing protein</fullName>
    </recommendedName>
</protein>
<reference evidence="2" key="1">
    <citation type="submission" date="2018-09" db="EMBL/GenBank/DDBJ databases">
        <authorList>
            <person name="Zhu H."/>
        </authorList>
    </citation>
    <scope>NUCLEOTIDE SEQUENCE [LARGE SCALE GENOMIC DNA]</scope>
    <source>
        <strain evidence="2">K1R23-30</strain>
    </source>
</reference>
<proteinExistence type="predicted"/>
<sequence length="149" mass="16299">MDLASKLPELLQKATTWAEGQSEFIMEHGSPLSVTGITDARVVGVSNPEAIRVCVVQCLPLPIDNELRTVALETGLLAPNIVGLTLGHGIFIVDGHGTRRLLSHEFRHVHQYEQAGSISAFLSVYLSQIASVGYREAPLEIDARYHEIQ</sequence>